<keyword evidence="1" id="KW-0812">Transmembrane</keyword>
<evidence type="ECO:0008006" key="4">
    <source>
        <dbReference type="Google" id="ProtNLM"/>
    </source>
</evidence>
<accession>A0A6C2UNE8</accession>
<name>A0A6C2UNE8_9BACT</name>
<sequence length="483" mass="52605">MKADRFITLDINEEGIRLASFVRHGPGRLELSVHGYAAFASGSGSGMTHEAVVATTLKRLLDETGVRARKARIAVDGKSVFSRVVKLPPVAPEKQAQTIRHEAVQNIPFPIDEVVWDFHVFDPAAAELEVLLVAAKSGLAEGLVLATAANGLAVEAVGAAPAALANAVRCGYPELTEPLLLADFGAESTNLVFIDGPRMFFRTLSVAGSAMPRLLQEVERSIAFFRTQQNGSAPQRVLLSGGEGDPDEIGSRLGLPVEIFDPLRKIEHDGTVADSACFGVLAGLAMQDAAPTAVQLDLAPESLRRERIMRRRRPLQVACVAIAALTGLVWLAGWRQTAALAGQEAGELSACIKTLEKAERRLVPLEARMAELESRAAVYQEAVARRIFWLKALAELRERLPDGMFVVESEALRNGRSVSGMRITVASYLDKEPEGGDAVVVLRDSLRESTLFNDESRVFKRPTKRLFFRSFVLDLFFREPLSQ</sequence>
<evidence type="ECO:0000313" key="3">
    <source>
        <dbReference type="Proteomes" id="UP000346198"/>
    </source>
</evidence>
<gene>
    <name evidence="2" type="ORF">SCARR_03663</name>
</gene>
<evidence type="ECO:0000313" key="2">
    <source>
        <dbReference type="EMBL" id="VGO21589.1"/>
    </source>
</evidence>
<keyword evidence="1" id="KW-1133">Transmembrane helix</keyword>
<dbReference type="InterPro" id="IPR005883">
    <property type="entry name" value="PilM"/>
</dbReference>
<dbReference type="PANTHER" id="PTHR32432">
    <property type="entry name" value="CELL DIVISION PROTEIN FTSA-RELATED"/>
    <property type="match status" value="1"/>
</dbReference>
<keyword evidence="3" id="KW-1185">Reference proteome</keyword>
<dbReference type="InterPro" id="IPR050696">
    <property type="entry name" value="FtsA/MreB"/>
</dbReference>
<protein>
    <recommendedName>
        <fullName evidence="4">SHS2 domain-containing protein</fullName>
    </recommendedName>
</protein>
<dbReference type="EMBL" id="CAAHFH010000002">
    <property type="protein sequence ID" value="VGO21589.1"/>
    <property type="molecule type" value="Genomic_DNA"/>
</dbReference>
<feature type="transmembrane region" description="Helical" evidence="1">
    <location>
        <begin position="314"/>
        <end position="334"/>
    </location>
</feature>
<dbReference type="RefSeq" id="WP_168433415.1">
    <property type="nucleotide sequence ID" value="NZ_CAAHFH010000002.1"/>
</dbReference>
<dbReference type="Gene3D" id="3.30.1490.300">
    <property type="match status" value="1"/>
</dbReference>
<dbReference type="Pfam" id="PF11104">
    <property type="entry name" value="PilM_2"/>
    <property type="match status" value="1"/>
</dbReference>
<dbReference type="InterPro" id="IPR043129">
    <property type="entry name" value="ATPase_NBD"/>
</dbReference>
<proteinExistence type="predicted"/>
<reference evidence="2 3" key="1">
    <citation type="submission" date="2019-04" db="EMBL/GenBank/DDBJ databases">
        <authorList>
            <person name="Van Vliet M D."/>
        </authorList>
    </citation>
    <scope>NUCLEOTIDE SEQUENCE [LARGE SCALE GENOMIC DNA]</scope>
    <source>
        <strain evidence="2 3">F21</strain>
    </source>
</reference>
<keyword evidence="1" id="KW-0472">Membrane</keyword>
<evidence type="ECO:0000256" key="1">
    <source>
        <dbReference type="SAM" id="Phobius"/>
    </source>
</evidence>
<organism evidence="2 3">
    <name type="scientific">Pontiella sulfatireligans</name>
    <dbReference type="NCBI Taxonomy" id="2750658"/>
    <lineage>
        <taxon>Bacteria</taxon>
        <taxon>Pseudomonadati</taxon>
        <taxon>Kiritimatiellota</taxon>
        <taxon>Kiritimatiellia</taxon>
        <taxon>Kiritimatiellales</taxon>
        <taxon>Pontiellaceae</taxon>
        <taxon>Pontiella</taxon>
    </lineage>
</organism>
<dbReference type="PANTHER" id="PTHR32432:SF3">
    <property type="entry name" value="ETHANOLAMINE UTILIZATION PROTEIN EUTJ"/>
    <property type="match status" value="1"/>
</dbReference>
<dbReference type="SUPFAM" id="SSF53067">
    <property type="entry name" value="Actin-like ATPase domain"/>
    <property type="match status" value="1"/>
</dbReference>
<dbReference type="Proteomes" id="UP000346198">
    <property type="component" value="Unassembled WGS sequence"/>
</dbReference>
<dbReference type="AlphaFoldDB" id="A0A6C2UNE8"/>